<keyword evidence="9" id="KW-1185">Reference proteome</keyword>
<evidence type="ECO:0000256" key="2">
    <source>
        <dbReference type="ARBA" id="ARBA00022723"/>
    </source>
</evidence>
<evidence type="ECO:0000259" key="7">
    <source>
        <dbReference type="PROSITE" id="PS51471"/>
    </source>
</evidence>
<dbReference type="PANTHER" id="PTHR16557">
    <property type="entry name" value="ALKYLATED DNA REPAIR PROTEIN ALKB-RELATED"/>
    <property type="match status" value="1"/>
</dbReference>
<dbReference type="SUPFAM" id="SSF51197">
    <property type="entry name" value="Clavaminate synthase-like"/>
    <property type="match status" value="1"/>
</dbReference>
<dbReference type="GO" id="GO:0005737">
    <property type="term" value="C:cytoplasm"/>
    <property type="evidence" value="ECO:0007669"/>
    <property type="project" value="TreeGrafter"/>
</dbReference>
<keyword evidence="5 6" id="KW-0408">Iron</keyword>
<evidence type="ECO:0000256" key="4">
    <source>
        <dbReference type="ARBA" id="ARBA00023002"/>
    </source>
</evidence>
<proteinExistence type="inferred from homology"/>
<organism evidence="8 9">
    <name type="scientific">Tagetes erecta</name>
    <name type="common">African marigold</name>
    <dbReference type="NCBI Taxonomy" id="13708"/>
    <lineage>
        <taxon>Eukaryota</taxon>
        <taxon>Viridiplantae</taxon>
        <taxon>Streptophyta</taxon>
        <taxon>Embryophyta</taxon>
        <taxon>Tracheophyta</taxon>
        <taxon>Spermatophyta</taxon>
        <taxon>Magnoliopsida</taxon>
        <taxon>eudicotyledons</taxon>
        <taxon>Gunneridae</taxon>
        <taxon>Pentapetalae</taxon>
        <taxon>asterids</taxon>
        <taxon>campanulids</taxon>
        <taxon>Asterales</taxon>
        <taxon>Asteraceae</taxon>
        <taxon>Asteroideae</taxon>
        <taxon>Heliantheae alliance</taxon>
        <taxon>Tageteae</taxon>
        <taxon>Tagetes</taxon>
    </lineage>
</organism>
<accession>A0AAD8KT86</accession>
<dbReference type="Pfam" id="PF13532">
    <property type="entry name" value="2OG-FeII_Oxy_2"/>
    <property type="match status" value="1"/>
</dbReference>
<dbReference type="InterPro" id="IPR037151">
    <property type="entry name" value="AlkB-like_sf"/>
</dbReference>
<keyword evidence="4" id="KW-0560">Oxidoreductase</keyword>
<evidence type="ECO:0000256" key="5">
    <source>
        <dbReference type="ARBA" id="ARBA00023004"/>
    </source>
</evidence>
<dbReference type="InterPro" id="IPR005123">
    <property type="entry name" value="Oxoglu/Fe-dep_dioxygenase_dom"/>
</dbReference>
<gene>
    <name evidence="8" type="ORF">QVD17_11321</name>
</gene>
<dbReference type="GO" id="GO:0008198">
    <property type="term" value="F:ferrous iron binding"/>
    <property type="evidence" value="ECO:0007669"/>
    <property type="project" value="TreeGrafter"/>
</dbReference>
<feature type="domain" description="Fe2OG dioxygenase" evidence="7">
    <location>
        <begin position="178"/>
        <end position="288"/>
    </location>
</feature>
<dbReference type="EMBL" id="JAUHHV010000003">
    <property type="protein sequence ID" value="KAK1429119.1"/>
    <property type="molecule type" value="Genomic_DNA"/>
</dbReference>
<dbReference type="Proteomes" id="UP001229421">
    <property type="component" value="Unassembled WGS sequence"/>
</dbReference>
<keyword evidence="2 6" id="KW-0479">Metal-binding</keyword>
<dbReference type="PANTHER" id="PTHR16557:SF10">
    <property type="entry name" value="2-OXOGLUTARATE-DEPENDENT DIOXYGENASE FAMILY PROTEIN"/>
    <property type="match status" value="1"/>
</dbReference>
<evidence type="ECO:0000256" key="1">
    <source>
        <dbReference type="ARBA" id="ARBA00007879"/>
    </source>
</evidence>
<dbReference type="PROSITE" id="PS51471">
    <property type="entry name" value="FE2OG_OXY"/>
    <property type="match status" value="1"/>
</dbReference>
<dbReference type="InterPro" id="IPR004574">
    <property type="entry name" value="Alkb"/>
</dbReference>
<keyword evidence="3" id="KW-0223">Dioxygenase</keyword>
<dbReference type="GO" id="GO:0035513">
    <property type="term" value="P:oxidative RNA demethylation"/>
    <property type="evidence" value="ECO:0007669"/>
    <property type="project" value="TreeGrafter"/>
</dbReference>
<evidence type="ECO:0000256" key="3">
    <source>
        <dbReference type="ARBA" id="ARBA00022964"/>
    </source>
</evidence>
<evidence type="ECO:0000313" key="8">
    <source>
        <dbReference type="EMBL" id="KAK1429119.1"/>
    </source>
</evidence>
<comment type="cofactor">
    <cofactor evidence="6">
        <name>Fe(2+)</name>
        <dbReference type="ChEBI" id="CHEBI:29033"/>
    </cofactor>
    <text evidence="6">Binds 1 Fe(2+) ion per subunit.</text>
</comment>
<sequence length="288" mass="32315">MMKPSSFYRLIKSMPCSSFVDGWILKQYHTIPAAILGATITGAIDDSKSFSLIHPHLVPGLDGSWTNNQTSSCQILLPGMILLKKYITTLGQVGIVNTCQRWGVPQGLYEPLNQYGEKLRLRMTCFGRNWDPITGYEKQDAPQKNIPYELIHLANTSIKDAQAHLNLLPSNFELPSMSPDMCLVNFYSCSGRLGIHQDCDESDDTLRKGLPVVSFSVGDAAEFWYGHTRDENKLRRVILESGDVLIFGGKSRLIYHGVKKILTNTSPWSLLQAVQLRPGRLNVTLRQF</sequence>
<evidence type="ECO:0000256" key="6">
    <source>
        <dbReference type="PIRSR" id="PIRSR604574-2"/>
    </source>
</evidence>
<dbReference type="InterPro" id="IPR027450">
    <property type="entry name" value="AlkB-like"/>
</dbReference>
<dbReference type="GO" id="GO:0035516">
    <property type="term" value="F:broad specificity oxidative DNA demethylase activity"/>
    <property type="evidence" value="ECO:0007669"/>
    <property type="project" value="TreeGrafter"/>
</dbReference>
<name>A0AAD8KT86_TARER</name>
<dbReference type="GO" id="GO:0035515">
    <property type="term" value="F:oxidative RNA demethylase activity"/>
    <property type="evidence" value="ECO:0007669"/>
    <property type="project" value="TreeGrafter"/>
</dbReference>
<feature type="binding site" evidence="6">
    <location>
        <position position="256"/>
    </location>
    <ligand>
        <name>Fe cation</name>
        <dbReference type="ChEBI" id="CHEBI:24875"/>
        <note>catalytic</note>
    </ligand>
</feature>
<dbReference type="AlphaFoldDB" id="A0AAD8KT86"/>
<evidence type="ECO:0000313" key="9">
    <source>
        <dbReference type="Proteomes" id="UP001229421"/>
    </source>
</evidence>
<dbReference type="Gene3D" id="2.60.120.590">
    <property type="entry name" value="Alpha-ketoglutarate-dependent dioxygenase AlkB-like"/>
    <property type="match status" value="1"/>
</dbReference>
<comment type="similarity">
    <text evidence="1">Belongs to the alkB family.</text>
</comment>
<comment type="caution">
    <text evidence="8">The sequence shown here is derived from an EMBL/GenBank/DDBJ whole genome shotgun (WGS) entry which is preliminary data.</text>
</comment>
<protein>
    <recommendedName>
        <fullName evidence="7">Fe2OG dioxygenase domain-containing protein</fullName>
    </recommendedName>
</protein>
<feature type="binding site" evidence="6">
    <location>
        <position position="198"/>
    </location>
    <ligand>
        <name>Fe cation</name>
        <dbReference type="ChEBI" id="CHEBI:24875"/>
        <note>catalytic</note>
    </ligand>
</feature>
<reference evidence="8" key="1">
    <citation type="journal article" date="2023" name="bioRxiv">
        <title>Improved chromosome-level genome assembly for marigold (Tagetes erecta).</title>
        <authorList>
            <person name="Jiang F."/>
            <person name="Yuan L."/>
            <person name="Wang S."/>
            <person name="Wang H."/>
            <person name="Xu D."/>
            <person name="Wang A."/>
            <person name="Fan W."/>
        </authorList>
    </citation>
    <scope>NUCLEOTIDE SEQUENCE</scope>
    <source>
        <strain evidence="8">WSJ</strain>
        <tissue evidence="8">Leaf</tissue>
    </source>
</reference>
<feature type="binding site" evidence="6">
    <location>
        <position position="196"/>
    </location>
    <ligand>
        <name>Fe cation</name>
        <dbReference type="ChEBI" id="CHEBI:24875"/>
        <note>catalytic</note>
    </ligand>
</feature>